<reference evidence="1" key="1">
    <citation type="submission" date="2021-12" db="EMBL/GenBank/DDBJ databases">
        <title>Black yeast isolated from Biological Soil Crust.</title>
        <authorList>
            <person name="Kurbessoian T."/>
        </authorList>
    </citation>
    <scope>NUCLEOTIDE SEQUENCE</scope>
    <source>
        <strain evidence="1">CCFEE 5208</strain>
    </source>
</reference>
<dbReference type="PANTHER" id="PTHR35040:SF9">
    <property type="entry name" value="4-LIKE CELL SURFACE PROTEIN, PUTATIVE (AFU_ORTHOLOGUE AFUA_4G14080)-RELATED"/>
    <property type="match status" value="1"/>
</dbReference>
<name>A0AAN6K036_9PEZI</name>
<dbReference type="Pfam" id="PF12138">
    <property type="entry name" value="Spherulin4"/>
    <property type="match status" value="1"/>
</dbReference>
<accession>A0AAN6K036</accession>
<dbReference type="PANTHER" id="PTHR35040">
    <property type="match status" value="1"/>
</dbReference>
<gene>
    <name evidence="1" type="ORF">LTR82_017425</name>
    <name evidence="2" type="ORF">LTR91_021589</name>
</gene>
<comment type="caution">
    <text evidence="2">The sequence shown here is derived from an EMBL/GenBank/DDBJ whole genome shotgun (WGS) entry which is preliminary data.</text>
</comment>
<proteinExistence type="predicted"/>
<dbReference type="Proteomes" id="UP001175353">
    <property type="component" value="Unassembled WGS sequence"/>
</dbReference>
<dbReference type="EMBL" id="JASUXU010000139">
    <property type="protein sequence ID" value="KAK0303858.1"/>
    <property type="molecule type" value="Genomic_DNA"/>
</dbReference>
<protein>
    <recommendedName>
        <fullName evidence="4">Spherulation-specific family 4</fullName>
    </recommendedName>
</protein>
<organism evidence="2 3">
    <name type="scientific">Friedmanniomyces endolithicus</name>
    <dbReference type="NCBI Taxonomy" id="329885"/>
    <lineage>
        <taxon>Eukaryota</taxon>
        <taxon>Fungi</taxon>
        <taxon>Dikarya</taxon>
        <taxon>Ascomycota</taxon>
        <taxon>Pezizomycotina</taxon>
        <taxon>Dothideomycetes</taxon>
        <taxon>Dothideomycetidae</taxon>
        <taxon>Mycosphaerellales</taxon>
        <taxon>Teratosphaeriaceae</taxon>
        <taxon>Friedmanniomyces</taxon>
    </lineage>
</organism>
<evidence type="ECO:0008006" key="4">
    <source>
        <dbReference type="Google" id="ProtNLM"/>
    </source>
</evidence>
<evidence type="ECO:0000313" key="2">
    <source>
        <dbReference type="EMBL" id="KAK0957911.1"/>
    </source>
</evidence>
<sequence>MVNYGFILVPLYIYPYPLSLWQPLFNVAASYPNVTFQAVINVDNGPGATNCPNSDYAPAMVALNSHPNIKTLGYIHSANKYNCGAGQDICPCTQPLSALKANITKYQNWNTANCGTGDYHIDGIFLDESPSDGANITYMKNATAFAKSTLTRGNTVLFNAGEAVNSTYWSIADYINVFEDTEANYDIADIGSLDGQGAYHAQTTLILYSYTDGSSIMQRDVNTILGVTHDAMAGLYITDLDVYNRFPTNFTGFVSLVNAVNKANKAVIG</sequence>
<evidence type="ECO:0000313" key="1">
    <source>
        <dbReference type="EMBL" id="KAK0303858.1"/>
    </source>
</evidence>
<dbReference type="Proteomes" id="UP001168146">
    <property type="component" value="Unassembled WGS sequence"/>
</dbReference>
<reference evidence="2" key="2">
    <citation type="submission" date="2023-06" db="EMBL/GenBank/DDBJ databases">
        <title>Black Yeasts Isolated from many extreme environments.</title>
        <authorList>
            <person name="Coleine C."/>
            <person name="Stajich J.E."/>
            <person name="Selbmann L."/>
        </authorList>
    </citation>
    <scope>NUCLEOTIDE SEQUENCE</scope>
    <source>
        <strain evidence="2">CCFEE 5200</strain>
    </source>
</reference>
<evidence type="ECO:0000313" key="3">
    <source>
        <dbReference type="Proteomes" id="UP001175353"/>
    </source>
</evidence>
<dbReference type="EMBL" id="JAUJLE010000391">
    <property type="protein sequence ID" value="KAK0957911.1"/>
    <property type="molecule type" value="Genomic_DNA"/>
</dbReference>
<dbReference type="InterPro" id="IPR021986">
    <property type="entry name" value="Spherulin4"/>
</dbReference>
<dbReference type="AlphaFoldDB" id="A0AAN6K036"/>
<keyword evidence="3" id="KW-1185">Reference proteome</keyword>